<evidence type="ECO:0000256" key="1">
    <source>
        <dbReference type="SAM" id="SignalP"/>
    </source>
</evidence>
<comment type="caution">
    <text evidence="2">The sequence shown here is derived from an EMBL/GenBank/DDBJ whole genome shotgun (WGS) entry which is preliminary data.</text>
</comment>
<dbReference type="KEGG" id="tve:TRV_00005"/>
<dbReference type="EMBL" id="ACYE01000001">
    <property type="protein sequence ID" value="EFE45191.1"/>
    <property type="molecule type" value="Genomic_DNA"/>
</dbReference>
<dbReference type="GeneID" id="9582045"/>
<name>D4CYW8_TRIVH</name>
<organism evidence="2 3">
    <name type="scientific">Trichophyton verrucosum (strain HKI 0517)</name>
    <dbReference type="NCBI Taxonomy" id="663202"/>
    <lineage>
        <taxon>Eukaryota</taxon>
        <taxon>Fungi</taxon>
        <taxon>Dikarya</taxon>
        <taxon>Ascomycota</taxon>
        <taxon>Pezizomycotina</taxon>
        <taxon>Eurotiomycetes</taxon>
        <taxon>Eurotiomycetidae</taxon>
        <taxon>Onygenales</taxon>
        <taxon>Arthrodermataceae</taxon>
        <taxon>Trichophyton</taxon>
    </lineage>
</organism>
<gene>
    <name evidence="2" type="ORF">TRV_00005</name>
</gene>
<feature type="signal peptide" evidence="1">
    <location>
        <begin position="1"/>
        <end position="17"/>
    </location>
</feature>
<dbReference type="RefSeq" id="XP_003025802.1">
    <property type="nucleotide sequence ID" value="XM_003025756.1"/>
</dbReference>
<reference evidence="3" key="1">
    <citation type="journal article" date="2011" name="Genome Biol.">
        <title>Comparative and functional genomics provide insights into the pathogenicity of dermatophytic fungi.</title>
        <authorList>
            <person name="Burmester A."/>
            <person name="Shelest E."/>
            <person name="Gloeckner G."/>
            <person name="Heddergott C."/>
            <person name="Schindler S."/>
            <person name="Staib P."/>
            <person name="Heidel A."/>
            <person name="Felder M."/>
            <person name="Petzold A."/>
            <person name="Szafranski K."/>
            <person name="Feuermann M."/>
            <person name="Pedruzzi I."/>
            <person name="Priebe S."/>
            <person name="Groth M."/>
            <person name="Winkler R."/>
            <person name="Li W."/>
            <person name="Kniemeyer O."/>
            <person name="Schroeckh V."/>
            <person name="Hertweck C."/>
            <person name="Hube B."/>
            <person name="White T.C."/>
            <person name="Platzer M."/>
            <person name="Guthke R."/>
            <person name="Heitman J."/>
            <person name="Woestemeyer J."/>
            <person name="Zipfel P.F."/>
            <person name="Monod M."/>
            <person name="Brakhage A.A."/>
        </authorList>
    </citation>
    <scope>NUCLEOTIDE SEQUENCE [LARGE SCALE GENOMIC DNA]</scope>
    <source>
        <strain evidence="3">HKI 0517</strain>
    </source>
</reference>
<dbReference type="HOGENOM" id="CLU_2235942_0_0_1"/>
<proteinExistence type="predicted"/>
<sequence>MLLLLLLANFSPSNSKGAPTTSNRPPWLCRVLEPTKAFSSSCVLVLSCSASFSDVNHQPSSLSLFTVTLASAPLLLSDLDRPRQPLLERKVPIIGFFFISLLPLAEITII</sequence>
<evidence type="ECO:0000313" key="2">
    <source>
        <dbReference type="EMBL" id="EFE45191.1"/>
    </source>
</evidence>
<keyword evidence="1" id="KW-0732">Signal</keyword>
<feature type="chain" id="PRO_5003056021" evidence="1">
    <location>
        <begin position="18"/>
        <end position="110"/>
    </location>
</feature>
<accession>D4CYW8</accession>
<dbReference type="Proteomes" id="UP000008383">
    <property type="component" value="Unassembled WGS sequence"/>
</dbReference>
<keyword evidence="3" id="KW-1185">Reference proteome</keyword>
<protein>
    <submittedName>
        <fullName evidence="2">Uncharacterized protein</fullName>
    </submittedName>
</protein>
<evidence type="ECO:0000313" key="3">
    <source>
        <dbReference type="Proteomes" id="UP000008383"/>
    </source>
</evidence>
<dbReference type="AlphaFoldDB" id="D4CYW8"/>